<evidence type="ECO:0000256" key="9">
    <source>
        <dbReference type="SAM" id="MobiDB-lite"/>
    </source>
</evidence>
<evidence type="ECO:0000256" key="2">
    <source>
        <dbReference type="ARBA" id="ARBA00013059"/>
    </source>
</evidence>
<keyword evidence="8" id="KW-0040">ANK repeat</keyword>
<dbReference type="FunFam" id="3.40.1160.10:FF:000023">
    <property type="entry name" value="Probable aspartokinase"/>
    <property type="match status" value="1"/>
</dbReference>
<protein>
    <recommendedName>
        <fullName evidence="2">aspartate kinase</fullName>
        <ecNumber evidence="2">2.7.2.4</ecNumber>
    </recommendedName>
</protein>
<organism evidence="12 13">
    <name type="scientific">Xylaria flabelliformis</name>
    <dbReference type="NCBI Taxonomy" id="2512241"/>
    <lineage>
        <taxon>Eukaryota</taxon>
        <taxon>Fungi</taxon>
        <taxon>Dikarya</taxon>
        <taxon>Ascomycota</taxon>
        <taxon>Pezizomycotina</taxon>
        <taxon>Sordariomycetes</taxon>
        <taxon>Xylariomycetidae</taxon>
        <taxon>Xylariales</taxon>
        <taxon>Xylariaceae</taxon>
        <taxon>Xylaria</taxon>
    </lineage>
</organism>
<dbReference type="EC" id="2.7.2.4" evidence="2"/>
<dbReference type="Gene3D" id="1.25.40.20">
    <property type="entry name" value="Ankyrin repeat-containing domain"/>
    <property type="match status" value="1"/>
</dbReference>
<dbReference type="GO" id="GO:0005829">
    <property type="term" value="C:cytosol"/>
    <property type="evidence" value="ECO:0007669"/>
    <property type="project" value="TreeGrafter"/>
</dbReference>
<dbReference type="GO" id="GO:0005524">
    <property type="term" value="F:ATP binding"/>
    <property type="evidence" value="ECO:0007669"/>
    <property type="project" value="UniProtKB-KW"/>
</dbReference>
<dbReference type="GO" id="GO:0009090">
    <property type="term" value="P:homoserine biosynthetic process"/>
    <property type="evidence" value="ECO:0007669"/>
    <property type="project" value="TreeGrafter"/>
</dbReference>
<keyword evidence="6" id="KW-0067">ATP-binding</keyword>
<dbReference type="Gene3D" id="3.30.70.260">
    <property type="match status" value="2"/>
</dbReference>
<accession>A0A553HMQ0</accession>
<dbReference type="Pfam" id="PF22468">
    <property type="entry name" value="ACT_9"/>
    <property type="match status" value="1"/>
</dbReference>
<evidence type="ECO:0000256" key="3">
    <source>
        <dbReference type="ARBA" id="ARBA00022679"/>
    </source>
</evidence>
<dbReference type="PROSITE" id="PS50088">
    <property type="entry name" value="ANK_REPEAT"/>
    <property type="match status" value="3"/>
</dbReference>
<dbReference type="EMBL" id="VFLP01000071">
    <property type="protein sequence ID" value="TRX89234.1"/>
    <property type="molecule type" value="Genomic_DNA"/>
</dbReference>
<feature type="repeat" description="ANK" evidence="8">
    <location>
        <begin position="912"/>
        <end position="944"/>
    </location>
</feature>
<dbReference type="PROSITE" id="PS50297">
    <property type="entry name" value="ANK_REP_REGION"/>
    <property type="match status" value="3"/>
</dbReference>
<keyword evidence="13" id="KW-1185">Reference proteome</keyword>
<dbReference type="InterPro" id="IPR001341">
    <property type="entry name" value="Asp_kinase"/>
</dbReference>
<dbReference type="Pfam" id="PF12796">
    <property type="entry name" value="Ank_2"/>
    <property type="match status" value="1"/>
</dbReference>
<evidence type="ECO:0000256" key="7">
    <source>
        <dbReference type="ARBA" id="ARBA00047872"/>
    </source>
</evidence>
<comment type="similarity">
    <text evidence="1">Belongs to the aspartokinase family.</text>
</comment>
<dbReference type="InterPro" id="IPR045865">
    <property type="entry name" value="ACT-like_dom_sf"/>
</dbReference>
<dbReference type="PROSITE" id="PS00324">
    <property type="entry name" value="ASPARTOKINASE"/>
    <property type="match status" value="1"/>
</dbReference>
<evidence type="ECO:0000313" key="13">
    <source>
        <dbReference type="Proteomes" id="UP000319160"/>
    </source>
</evidence>
<dbReference type="PRINTS" id="PR01415">
    <property type="entry name" value="ANKYRIN"/>
</dbReference>
<feature type="region of interest" description="Disordered" evidence="9">
    <location>
        <begin position="738"/>
        <end position="783"/>
    </location>
</feature>
<proteinExistence type="inferred from homology"/>
<reference evidence="13" key="1">
    <citation type="submission" date="2019-06" db="EMBL/GenBank/DDBJ databases">
        <title>Draft genome sequence of the griseofulvin-producing fungus Xylaria cubensis strain G536.</title>
        <authorList>
            <person name="Mead M.E."/>
            <person name="Raja H.A."/>
            <person name="Steenwyk J.L."/>
            <person name="Knowles S.L."/>
            <person name="Oberlies N.H."/>
            <person name="Rokas A."/>
        </authorList>
    </citation>
    <scope>NUCLEOTIDE SEQUENCE [LARGE SCALE GENOMIC DNA]</scope>
    <source>
        <strain evidence="13">G536</strain>
    </source>
</reference>
<dbReference type="CDD" id="cd04892">
    <property type="entry name" value="ACT_AK-like_2"/>
    <property type="match status" value="1"/>
</dbReference>
<dbReference type="GO" id="GO:0004072">
    <property type="term" value="F:aspartate kinase activity"/>
    <property type="evidence" value="ECO:0007669"/>
    <property type="project" value="UniProtKB-EC"/>
</dbReference>
<dbReference type="OrthoDB" id="4773353at2759"/>
<dbReference type="PANTHER" id="PTHR21499">
    <property type="entry name" value="ASPARTATE KINASE"/>
    <property type="match status" value="1"/>
</dbReference>
<feature type="compositionally biased region" description="Polar residues" evidence="9">
    <location>
        <begin position="773"/>
        <end position="783"/>
    </location>
</feature>
<dbReference type="AlphaFoldDB" id="A0A553HMQ0"/>
<dbReference type="Proteomes" id="UP000319160">
    <property type="component" value="Unassembled WGS sequence"/>
</dbReference>
<evidence type="ECO:0000256" key="1">
    <source>
        <dbReference type="ARBA" id="ARBA00010122"/>
    </source>
</evidence>
<dbReference type="InterPro" id="IPR001048">
    <property type="entry name" value="Asp/Glu/Uridylate_kinase"/>
</dbReference>
<dbReference type="SMART" id="SM00248">
    <property type="entry name" value="ANK"/>
    <property type="match status" value="4"/>
</dbReference>
<dbReference type="SUPFAM" id="SSF53633">
    <property type="entry name" value="Carbamate kinase-like"/>
    <property type="match status" value="1"/>
</dbReference>
<feature type="domain" description="Aspartokinase ACT" evidence="11">
    <location>
        <begin position="484"/>
        <end position="542"/>
    </location>
</feature>
<keyword evidence="4" id="KW-0547">Nucleotide-binding</keyword>
<feature type="compositionally biased region" description="Basic residues" evidence="9">
    <location>
        <begin position="572"/>
        <end position="587"/>
    </location>
</feature>
<name>A0A553HMQ0_9PEZI</name>
<dbReference type="GO" id="GO:0009089">
    <property type="term" value="P:lysine biosynthetic process via diaminopimelate"/>
    <property type="evidence" value="ECO:0007669"/>
    <property type="project" value="TreeGrafter"/>
</dbReference>
<dbReference type="SUPFAM" id="SSF48403">
    <property type="entry name" value="Ankyrin repeat"/>
    <property type="match status" value="1"/>
</dbReference>
<dbReference type="NCBIfam" id="TIGR00657">
    <property type="entry name" value="asp_kinases"/>
    <property type="match status" value="1"/>
</dbReference>
<evidence type="ECO:0000259" key="10">
    <source>
        <dbReference type="Pfam" id="PF00696"/>
    </source>
</evidence>
<dbReference type="Gene3D" id="3.40.1160.10">
    <property type="entry name" value="Acetylglutamate kinase-like"/>
    <property type="match status" value="1"/>
</dbReference>
<evidence type="ECO:0000313" key="12">
    <source>
        <dbReference type="EMBL" id="TRX89234.1"/>
    </source>
</evidence>
<dbReference type="InterPro" id="IPR036770">
    <property type="entry name" value="Ankyrin_rpt-contain_sf"/>
</dbReference>
<dbReference type="STRING" id="2512241.A0A553HMQ0"/>
<keyword evidence="5" id="KW-0418">Kinase</keyword>
<sequence length="947" mass="102717">MTPTKNETCDCYYLQDHGDQLYSNRNHGPISAKSSPQQVPQDFPYIIQKFGGTSLGKYSPNIVNNVIIPHAGRHKIIAVCSARSLDSKVCGTTNRLLRVAHDVYRPSSGFAEKVMCDIEAEHVEAIQGFIKCPKIARDVIGSIRTYCRHATALLLAARTLGELTTNCLETIVSIGEKLSAIVLCAMLQDQGIRADYIDLSKSIVFKEKGISRQEIYDEFSRRLAARVRACNAQVVVVTGYFGQLPGGLLSSVGRGYTDLCAVLLAAGIPGSELQVWKELDGIFTADPRMVRTARLVDTLSPAEAAELTLYGSEVIHSSAMEQAVRREVTIAVKGVMNPEGHGSLVISTETADAFTIPTPHKPLSGPRLPQRNEDATASVICISGRPVALTTKAEITVLRVRSTEHCPPHTFLTTVLATLAKWRLSFDLMSTSGEQVSVALFSKAKYVLGDADDINDVADADLHGAIQELQPYGSVELVPRTAIISVIGLYIWRIPNLAGRIFTTLGVNNIQTLMICQGVSDISISCVISESQVERAICILHDCLIAPSAIETVMSLPFIDPLVRPSKTDQKRARKREAQRKYRHRLRQRSEGGEENCDGSVNSDTIVIPERDGSGNEAQELGQTPIGDFPLSSYVDGPEARGHFPAVVEVGFPPGGDTSPAVSIPHFDHYQSPPLTSDHLWPALVSGSGDDAGEGDELLRMFGNLTNIAEGAPKHVPSQGDYHHFTTTNTTQSDMLVRQPEKSQWNGPQSQAAQPSFQDLGRRSSGPFIDGSPFTQRSNKGTKKLSTNDAALCVARTMDANVDSKRSADSIISNVSSMAGRKEGHATTITNTGPTVQRIGVEKEQRGYTPLFQAVAQGQVKMVKILMRKCNNINATDEMGETMLHLAAKRGNQTIVDFLLESGVNLDVCDHGGNTALHLAVANGHEDIVEMLVEAGADTDIVSRPRR</sequence>
<evidence type="ECO:0000259" key="11">
    <source>
        <dbReference type="Pfam" id="PF22468"/>
    </source>
</evidence>
<dbReference type="InterPro" id="IPR002110">
    <property type="entry name" value="Ankyrin_rpt"/>
</dbReference>
<evidence type="ECO:0000256" key="4">
    <source>
        <dbReference type="ARBA" id="ARBA00022741"/>
    </source>
</evidence>
<dbReference type="SUPFAM" id="SSF55021">
    <property type="entry name" value="ACT-like"/>
    <property type="match status" value="1"/>
</dbReference>
<feature type="domain" description="Aspartate/glutamate/uridylate kinase" evidence="10">
    <location>
        <begin position="46"/>
        <end position="331"/>
    </location>
</feature>
<evidence type="ECO:0000256" key="6">
    <source>
        <dbReference type="ARBA" id="ARBA00022840"/>
    </source>
</evidence>
<dbReference type="InterPro" id="IPR054352">
    <property type="entry name" value="ACT_Aspartokinase"/>
</dbReference>
<dbReference type="InterPro" id="IPR036393">
    <property type="entry name" value="AceGlu_kinase-like_sf"/>
</dbReference>
<comment type="caution">
    <text evidence="12">The sequence shown here is derived from an EMBL/GenBank/DDBJ whole genome shotgun (WGS) entry which is preliminary data.</text>
</comment>
<dbReference type="Pfam" id="PF00696">
    <property type="entry name" value="AA_kinase"/>
    <property type="match status" value="1"/>
</dbReference>
<evidence type="ECO:0000256" key="5">
    <source>
        <dbReference type="ARBA" id="ARBA00022777"/>
    </source>
</evidence>
<gene>
    <name evidence="12" type="ORF">FHL15_009932</name>
</gene>
<feature type="region of interest" description="Disordered" evidence="9">
    <location>
        <begin position="567"/>
        <end position="604"/>
    </location>
</feature>
<dbReference type="InterPro" id="IPR018042">
    <property type="entry name" value="Aspartate_kinase_CS"/>
</dbReference>
<comment type="catalytic activity">
    <reaction evidence="7">
        <text>L-aspartate + ATP = 4-phospho-L-aspartate + ADP</text>
        <dbReference type="Rhea" id="RHEA:23776"/>
        <dbReference type="ChEBI" id="CHEBI:29991"/>
        <dbReference type="ChEBI" id="CHEBI:30616"/>
        <dbReference type="ChEBI" id="CHEBI:57535"/>
        <dbReference type="ChEBI" id="CHEBI:456216"/>
        <dbReference type="EC" id="2.7.2.4"/>
    </reaction>
</comment>
<feature type="repeat" description="ANK" evidence="8">
    <location>
        <begin position="879"/>
        <end position="911"/>
    </location>
</feature>
<dbReference type="PANTHER" id="PTHR21499:SF59">
    <property type="entry name" value="ASPARTOKINASE"/>
    <property type="match status" value="1"/>
</dbReference>
<feature type="compositionally biased region" description="Polar residues" evidence="9">
    <location>
        <begin position="742"/>
        <end position="757"/>
    </location>
</feature>
<keyword evidence="3" id="KW-0808">Transferase</keyword>
<evidence type="ECO:0000256" key="8">
    <source>
        <dbReference type="PROSITE-ProRule" id="PRU00023"/>
    </source>
</evidence>
<feature type="repeat" description="ANK" evidence="8">
    <location>
        <begin position="846"/>
        <end position="878"/>
    </location>
</feature>